<dbReference type="Pfam" id="PF00079">
    <property type="entry name" value="Serpin"/>
    <property type="match status" value="1"/>
</dbReference>
<dbReference type="InterPro" id="IPR036186">
    <property type="entry name" value="Serpin_sf"/>
</dbReference>
<dbReference type="Gene3D" id="3.30.497.10">
    <property type="entry name" value="Antithrombin, subunit I, domain 2"/>
    <property type="match status" value="1"/>
</dbReference>
<reference evidence="4" key="1">
    <citation type="journal article" date="2019" name="Int. J. Syst. Evol. Microbiol.">
        <title>The Global Catalogue of Microorganisms (GCM) 10K type strain sequencing project: providing services to taxonomists for standard genome sequencing and annotation.</title>
        <authorList>
            <consortium name="The Broad Institute Genomics Platform"/>
            <consortium name="The Broad Institute Genome Sequencing Center for Infectious Disease"/>
            <person name="Wu L."/>
            <person name="Ma J."/>
        </authorList>
    </citation>
    <scope>NUCLEOTIDE SEQUENCE [LARGE SCALE GENOMIC DNA]</scope>
    <source>
        <strain evidence="4">JCM 9651</strain>
    </source>
</reference>
<name>A0ABP6S8Q7_9ACTN</name>
<comment type="caution">
    <text evidence="3">The sequence shown here is derived from an EMBL/GenBank/DDBJ whole genome shotgun (WGS) entry which is preliminary data.</text>
</comment>
<dbReference type="PANTHER" id="PTHR11461">
    <property type="entry name" value="SERINE PROTEASE INHIBITOR, SERPIN"/>
    <property type="match status" value="1"/>
</dbReference>
<dbReference type="Proteomes" id="UP001499990">
    <property type="component" value="Unassembled WGS sequence"/>
</dbReference>
<feature type="domain" description="Serpin" evidence="2">
    <location>
        <begin position="23"/>
        <end position="362"/>
    </location>
</feature>
<comment type="similarity">
    <text evidence="1">Belongs to the serpin family.</text>
</comment>
<dbReference type="Gene3D" id="2.30.39.10">
    <property type="entry name" value="Alpha-1-antitrypsin, domain 1"/>
    <property type="match status" value="1"/>
</dbReference>
<dbReference type="RefSeq" id="WP_345035879.1">
    <property type="nucleotide sequence ID" value="NZ_BAAAYL010000001.1"/>
</dbReference>
<dbReference type="InterPro" id="IPR042178">
    <property type="entry name" value="Serpin_sf_1"/>
</dbReference>
<sequence>MTVWKTKETGLTGHADAVRTLAGRWLKELGDRDFVCSPAGLWLALAAVAAGARGDTAEELRDLLGVAGDEAARAVTGAARELARTDALGVATRVWSRVPVYREYREALPDIAFGPMDPGGIDAWVREATGGLIERLPAAVDENTLLALVNVLALKARWELPFDGSATRHRPFTDAAGVVHAVPTMHRYLPSRDAWTVNGTHVVELRTLAERGGEPARVRFVLGEEGAGPADVLPAAWASGRRRRPVKADAVALALPRFSLRRREDVTSRLPALGVEFATSELADFSGLSPERLRISEVVQEAAVKVAELGVEAAAVTAVVMTRGGPAIPKRVQHIAFDRPFGVVVLDAGGEVPLFTGWQSGAPADR</sequence>
<dbReference type="InterPro" id="IPR023796">
    <property type="entry name" value="Serpin_dom"/>
</dbReference>
<accession>A0ABP6S8Q7</accession>
<dbReference type="InterPro" id="IPR000215">
    <property type="entry name" value="Serpin_fam"/>
</dbReference>
<dbReference type="SMART" id="SM00093">
    <property type="entry name" value="SERPIN"/>
    <property type="match status" value="1"/>
</dbReference>
<evidence type="ECO:0000259" key="2">
    <source>
        <dbReference type="SMART" id="SM00093"/>
    </source>
</evidence>
<evidence type="ECO:0000313" key="3">
    <source>
        <dbReference type="EMBL" id="GAA3370958.1"/>
    </source>
</evidence>
<keyword evidence="4" id="KW-1185">Reference proteome</keyword>
<organism evidence="3 4">
    <name type="scientific">Streptomyces sannanensis</name>
    <dbReference type="NCBI Taxonomy" id="285536"/>
    <lineage>
        <taxon>Bacteria</taxon>
        <taxon>Bacillati</taxon>
        <taxon>Actinomycetota</taxon>
        <taxon>Actinomycetes</taxon>
        <taxon>Kitasatosporales</taxon>
        <taxon>Streptomycetaceae</taxon>
        <taxon>Streptomyces</taxon>
    </lineage>
</organism>
<proteinExistence type="inferred from homology"/>
<dbReference type="EMBL" id="BAAAYL010000001">
    <property type="protein sequence ID" value="GAA3370958.1"/>
    <property type="molecule type" value="Genomic_DNA"/>
</dbReference>
<dbReference type="InterPro" id="IPR042185">
    <property type="entry name" value="Serpin_sf_2"/>
</dbReference>
<dbReference type="SUPFAM" id="SSF56574">
    <property type="entry name" value="Serpins"/>
    <property type="match status" value="1"/>
</dbReference>
<protein>
    <recommendedName>
        <fullName evidence="2">Serpin domain-containing protein</fullName>
    </recommendedName>
</protein>
<evidence type="ECO:0000313" key="4">
    <source>
        <dbReference type="Proteomes" id="UP001499990"/>
    </source>
</evidence>
<dbReference type="PANTHER" id="PTHR11461:SF211">
    <property type="entry name" value="GH10112P-RELATED"/>
    <property type="match status" value="1"/>
</dbReference>
<gene>
    <name evidence="3" type="ORF">GCM10020367_19680</name>
</gene>
<evidence type="ECO:0000256" key="1">
    <source>
        <dbReference type="RuleBase" id="RU000411"/>
    </source>
</evidence>